<proteinExistence type="predicted"/>
<protein>
    <submittedName>
        <fullName evidence="1">Uncharacterized protein</fullName>
    </submittedName>
</protein>
<dbReference type="EMBL" id="MK500289">
    <property type="protein sequence ID" value="QBK84720.1"/>
    <property type="molecule type" value="Genomic_DNA"/>
</dbReference>
<name>A0A481YN12_9VIRU</name>
<accession>A0A481YN12</accession>
<organism evidence="1">
    <name type="scientific">Pithovirus LCDPAC01</name>
    <dbReference type="NCBI Taxonomy" id="2506600"/>
    <lineage>
        <taxon>Viruses</taxon>
        <taxon>Pithoviruses</taxon>
    </lineage>
</organism>
<evidence type="ECO:0000313" key="1">
    <source>
        <dbReference type="EMBL" id="QBK84720.1"/>
    </source>
</evidence>
<sequence length="238" mass="28011">MDIFRELFRAYAIDIPDISQSKLNNFAVLLSKGKEYKYISRGIYSDHSPETIIRTACKIGMHIPFEFRYGLRAYEYFINNAVWYSGIFDGITPDENSSKDTLMRYSDFNIFFREFVNTVRYNSRPEAINKLLENRKRINGRFTVQHYPFLETIVVMYTKDTVEKLYSLKELIGSIDKKEKIIKIPYSSSVFSKDSIKQLYIELRGIKSKILNNRTCPEKLSRLISDIKLIQRCVNIEV</sequence>
<reference evidence="1" key="1">
    <citation type="journal article" date="2019" name="MBio">
        <title>Virus Genomes from Deep Sea Sediments Expand the Ocean Megavirome and Support Independent Origins of Viral Gigantism.</title>
        <authorList>
            <person name="Backstrom D."/>
            <person name="Yutin N."/>
            <person name="Jorgensen S.L."/>
            <person name="Dharamshi J."/>
            <person name="Homa F."/>
            <person name="Zaremba-Niedwiedzka K."/>
            <person name="Spang A."/>
            <person name="Wolf Y.I."/>
            <person name="Koonin E.V."/>
            <person name="Ettema T.J."/>
        </authorList>
    </citation>
    <scope>NUCLEOTIDE SEQUENCE</scope>
</reference>
<gene>
    <name evidence="1" type="ORF">LCDPAC01_02010</name>
</gene>